<dbReference type="EMBL" id="PQXO01001817">
    <property type="protein sequence ID" value="TGO80066.1"/>
    <property type="molecule type" value="Genomic_DNA"/>
</dbReference>
<comment type="pathway">
    <text evidence="1">Mycotoxin biosynthesis.</text>
</comment>
<evidence type="ECO:0000313" key="5">
    <source>
        <dbReference type="Proteomes" id="UP000297280"/>
    </source>
</evidence>
<dbReference type="PANTHER" id="PTHR33365:SF11">
    <property type="entry name" value="TAT PATHWAY SIGNAL SEQUENCE"/>
    <property type="match status" value="1"/>
</dbReference>
<dbReference type="AlphaFoldDB" id="A0A4Z1K3D9"/>
<dbReference type="GO" id="GO:0016491">
    <property type="term" value="F:oxidoreductase activity"/>
    <property type="evidence" value="ECO:0007669"/>
    <property type="project" value="UniProtKB-KW"/>
</dbReference>
<dbReference type="Proteomes" id="UP000297280">
    <property type="component" value="Unassembled WGS sequence"/>
</dbReference>
<proteinExistence type="inferred from homology"/>
<reference evidence="4 5" key="1">
    <citation type="submission" date="2017-12" db="EMBL/GenBank/DDBJ databases">
        <title>Comparative genomics of Botrytis spp.</title>
        <authorList>
            <person name="Valero-Jimenez C.A."/>
            <person name="Tapia P."/>
            <person name="Veloso J."/>
            <person name="Silva-Moreno E."/>
            <person name="Staats M."/>
            <person name="Valdes J.H."/>
            <person name="Van Kan J.A.L."/>
        </authorList>
    </citation>
    <scope>NUCLEOTIDE SEQUENCE [LARGE SCALE GENOMIC DNA]</scope>
    <source>
        <strain evidence="4 5">MUCL3349</strain>
    </source>
</reference>
<evidence type="ECO:0000313" key="4">
    <source>
        <dbReference type="EMBL" id="TGO80066.1"/>
    </source>
</evidence>
<protein>
    <submittedName>
        <fullName evidence="4">Uncharacterized protein</fullName>
    </submittedName>
</protein>
<dbReference type="Pfam" id="PF11807">
    <property type="entry name" value="UstYa"/>
    <property type="match status" value="1"/>
</dbReference>
<keyword evidence="2" id="KW-0560">Oxidoreductase</keyword>
<dbReference type="PANTHER" id="PTHR33365">
    <property type="entry name" value="YALI0B05434P"/>
    <property type="match status" value="1"/>
</dbReference>
<sequence>MRLKLVSNVPITFEREFDFAEAPSNFTNQRWNSLFPLNDGFFEHLDVGPDPVTFAVFHQLHCLDGIRHAYWLIRNGNHSEGGNSSHAENSANARVQHCLEYLRQSLMCTADTTVEPVGRGSKGKAIVQGFGTQHLCKDFHQLIEWTSQWENPFEKIE</sequence>
<comment type="caution">
    <text evidence="4">The sequence shown here is derived from an EMBL/GenBank/DDBJ whole genome shotgun (WGS) entry which is preliminary data.</text>
</comment>
<gene>
    <name evidence="4" type="ORF">BPOR_1827g00020</name>
</gene>
<organism evidence="4 5">
    <name type="scientific">Botrytis porri</name>
    <dbReference type="NCBI Taxonomy" id="87229"/>
    <lineage>
        <taxon>Eukaryota</taxon>
        <taxon>Fungi</taxon>
        <taxon>Dikarya</taxon>
        <taxon>Ascomycota</taxon>
        <taxon>Pezizomycotina</taxon>
        <taxon>Leotiomycetes</taxon>
        <taxon>Helotiales</taxon>
        <taxon>Sclerotiniaceae</taxon>
        <taxon>Botrytis</taxon>
    </lineage>
</organism>
<evidence type="ECO:0000256" key="2">
    <source>
        <dbReference type="ARBA" id="ARBA00023002"/>
    </source>
</evidence>
<dbReference type="STRING" id="87229.A0A4Z1K3D9"/>
<dbReference type="GO" id="GO:0043386">
    <property type="term" value="P:mycotoxin biosynthetic process"/>
    <property type="evidence" value="ECO:0007669"/>
    <property type="project" value="InterPro"/>
</dbReference>
<dbReference type="InterPro" id="IPR021765">
    <property type="entry name" value="UstYa-like"/>
</dbReference>
<evidence type="ECO:0000256" key="3">
    <source>
        <dbReference type="ARBA" id="ARBA00035112"/>
    </source>
</evidence>
<keyword evidence="5" id="KW-1185">Reference proteome</keyword>
<evidence type="ECO:0000256" key="1">
    <source>
        <dbReference type="ARBA" id="ARBA00004685"/>
    </source>
</evidence>
<comment type="similarity">
    <text evidence="3">Belongs to the ustYa family.</text>
</comment>
<accession>A0A4Z1K3D9</accession>
<name>A0A4Z1K3D9_9HELO</name>